<gene>
    <name evidence="1" type="ORF">S12H4_56040</name>
</gene>
<dbReference type="AlphaFoldDB" id="X1V399"/>
<evidence type="ECO:0000313" key="1">
    <source>
        <dbReference type="EMBL" id="GAJ24238.1"/>
    </source>
</evidence>
<feature type="non-terminal residue" evidence="1">
    <location>
        <position position="1"/>
    </location>
</feature>
<comment type="caution">
    <text evidence="1">The sequence shown here is derived from an EMBL/GenBank/DDBJ whole genome shotgun (WGS) entry which is preliminary data.</text>
</comment>
<accession>X1V399</accession>
<sequence length="130" mass="14851">CIYEDEFPGTFWRSDLYKIETGKLEKIDMVTIIGRFKSFGTRPTTRVAALILNTHDIVYTTATFAPPFAWTDHPWEHAVNPFTHEAWTQAEFDTLQIGPTLGMVRGVGWGQRGYCTQIFARVRRGIICPP</sequence>
<protein>
    <submittedName>
        <fullName evidence="1">Uncharacterized protein</fullName>
    </submittedName>
</protein>
<organism evidence="1">
    <name type="scientific">marine sediment metagenome</name>
    <dbReference type="NCBI Taxonomy" id="412755"/>
    <lineage>
        <taxon>unclassified sequences</taxon>
        <taxon>metagenomes</taxon>
        <taxon>ecological metagenomes</taxon>
    </lineage>
</organism>
<name>X1V399_9ZZZZ</name>
<dbReference type="EMBL" id="BARW01036024">
    <property type="protein sequence ID" value="GAJ24238.1"/>
    <property type="molecule type" value="Genomic_DNA"/>
</dbReference>
<reference evidence="1" key="1">
    <citation type="journal article" date="2014" name="Front. Microbiol.">
        <title>High frequency of phylogenetically diverse reductive dehalogenase-homologous genes in deep subseafloor sedimentary metagenomes.</title>
        <authorList>
            <person name="Kawai M."/>
            <person name="Futagami T."/>
            <person name="Toyoda A."/>
            <person name="Takaki Y."/>
            <person name="Nishi S."/>
            <person name="Hori S."/>
            <person name="Arai W."/>
            <person name="Tsubouchi T."/>
            <person name="Morono Y."/>
            <person name="Uchiyama I."/>
            <person name="Ito T."/>
            <person name="Fujiyama A."/>
            <person name="Inagaki F."/>
            <person name="Takami H."/>
        </authorList>
    </citation>
    <scope>NUCLEOTIDE SEQUENCE</scope>
    <source>
        <strain evidence="1">Expedition CK06-06</strain>
    </source>
</reference>
<proteinExistence type="predicted"/>